<sequence length="83" mass="8772">MTARRAVGLSEAGWLEAASRSLDALAPELKGYQPYHAARAELLSRKGNFSQAAAAYAIAIELASSVSDAAFLRRRAGHLAGRS</sequence>
<accession>A0A8E1WHV4</accession>
<comment type="caution">
    <text evidence="1">The sequence shown here is derived from an EMBL/GenBank/DDBJ whole genome shotgun (WGS) entry which is preliminary data.</text>
</comment>
<organism evidence="1 2">
    <name type="scientific">Aminobacter carboxidus</name>
    <dbReference type="NCBI Taxonomy" id="376165"/>
    <lineage>
        <taxon>Bacteria</taxon>
        <taxon>Pseudomonadati</taxon>
        <taxon>Pseudomonadota</taxon>
        <taxon>Alphaproteobacteria</taxon>
        <taxon>Hyphomicrobiales</taxon>
        <taxon>Phyllobacteriaceae</taxon>
        <taxon>Aminobacter</taxon>
    </lineage>
</organism>
<dbReference type="EMBL" id="JACHGI010000009">
    <property type="protein sequence ID" value="MBB6468253.1"/>
    <property type="molecule type" value="Genomic_DNA"/>
</dbReference>
<evidence type="ECO:0000313" key="2">
    <source>
        <dbReference type="Proteomes" id="UP000532373"/>
    </source>
</evidence>
<dbReference type="AlphaFoldDB" id="A0A8E1WHV4"/>
<dbReference type="RefSeq" id="WP_184770614.1">
    <property type="nucleotide sequence ID" value="NZ_JACHGI010000009.1"/>
</dbReference>
<dbReference type="Proteomes" id="UP000532373">
    <property type="component" value="Unassembled WGS sequence"/>
</dbReference>
<gene>
    <name evidence="1" type="ORF">HNQ96_004137</name>
</gene>
<name>A0A8E1WHV4_9HYPH</name>
<reference evidence="1 2" key="1">
    <citation type="submission" date="2020-08" db="EMBL/GenBank/DDBJ databases">
        <title>Genomic Encyclopedia of Type Strains, Phase IV (KMG-IV): sequencing the most valuable type-strain genomes for metagenomic binning, comparative biology and taxonomic classification.</title>
        <authorList>
            <person name="Goeker M."/>
        </authorList>
    </citation>
    <scope>NUCLEOTIDE SEQUENCE [LARGE SCALE GENOMIC DNA]</scope>
    <source>
        <strain evidence="1 2">DSM 17454</strain>
    </source>
</reference>
<protein>
    <submittedName>
        <fullName evidence="1">RNA polymerase sigma factor</fullName>
    </submittedName>
</protein>
<proteinExistence type="predicted"/>
<evidence type="ECO:0000313" key="1">
    <source>
        <dbReference type="EMBL" id="MBB6468253.1"/>
    </source>
</evidence>